<feature type="chain" id="PRO_5043461805" description="Secreted protein" evidence="1">
    <location>
        <begin position="21"/>
        <end position="93"/>
    </location>
</feature>
<dbReference type="EMBL" id="BPVZ01000047">
    <property type="protein sequence ID" value="GKV17375.1"/>
    <property type="molecule type" value="Genomic_DNA"/>
</dbReference>
<keyword evidence="1" id="KW-0732">Signal</keyword>
<reference evidence="2 3" key="1">
    <citation type="journal article" date="2021" name="Commun. Biol.">
        <title>The genome of Shorea leprosula (Dipterocarpaceae) highlights the ecological relevance of drought in aseasonal tropical rainforests.</title>
        <authorList>
            <person name="Ng K.K.S."/>
            <person name="Kobayashi M.J."/>
            <person name="Fawcett J.A."/>
            <person name="Hatakeyama M."/>
            <person name="Paape T."/>
            <person name="Ng C.H."/>
            <person name="Ang C.C."/>
            <person name="Tnah L.H."/>
            <person name="Lee C.T."/>
            <person name="Nishiyama T."/>
            <person name="Sese J."/>
            <person name="O'Brien M.J."/>
            <person name="Copetti D."/>
            <person name="Mohd Noor M.I."/>
            <person name="Ong R.C."/>
            <person name="Putra M."/>
            <person name="Sireger I.Z."/>
            <person name="Indrioko S."/>
            <person name="Kosugi Y."/>
            <person name="Izuno A."/>
            <person name="Isagi Y."/>
            <person name="Lee S.L."/>
            <person name="Shimizu K.K."/>
        </authorList>
    </citation>
    <scope>NUCLEOTIDE SEQUENCE [LARGE SCALE GENOMIC DNA]</scope>
    <source>
        <strain evidence="2">214</strain>
    </source>
</reference>
<dbReference type="AlphaFoldDB" id="A0AAV5JYY3"/>
<organism evidence="2 3">
    <name type="scientific">Rubroshorea leprosula</name>
    <dbReference type="NCBI Taxonomy" id="152421"/>
    <lineage>
        <taxon>Eukaryota</taxon>
        <taxon>Viridiplantae</taxon>
        <taxon>Streptophyta</taxon>
        <taxon>Embryophyta</taxon>
        <taxon>Tracheophyta</taxon>
        <taxon>Spermatophyta</taxon>
        <taxon>Magnoliopsida</taxon>
        <taxon>eudicotyledons</taxon>
        <taxon>Gunneridae</taxon>
        <taxon>Pentapetalae</taxon>
        <taxon>rosids</taxon>
        <taxon>malvids</taxon>
        <taxon>Malvales</taxon>
        <taxon>Dipterocarpaceae</taxon>
        <taxon>Rubroshorea</taxon>
    </lineage>
</organism>
<gene>
    <name evidence="2" type="ORF">SLEP1_g27890</name>
</gene>
<proteinExistence type="predicted"/>
<keyword evidence="3" id="KW-1185">Reference proteome</keyword>
<evidence type="ECO:0000313" key="2">
    <source>
        <dbReference type="EMBL" id="GKV17375.1"/>
    </source>
</evidence>
<evidence type="ECO:0000313" key="3">
    <source>
        <dbReference type="Proteomes" id="UP001054252"/>
    </source>
</evidence>
<accession>A0AAV5JYY3</accession>
<evidence type="ECO:0008006" key="4">
    <source>
        <dbReference type="Google" id="ProtNLM"/>
    </source>
</evidence>
<sequence>MRSCWLSSLMDLLFQALSVGYFYSRISIKPLCLLVGVPWHEIAILGKLQEGLCLLCSCESLDPSLALFFTLEELNDAPAIKELPCWRCVATCK</sequence>
<comment type="caution">
    <text evidence="2">The sequence shown here is derived from an EMBL/GenBank/DDBJ whole genome shotgun (WGS) entry which is preliminary data.</text>
</comment>
<name>A0AAV5JYY3_9ROSI</name>
<dbReference type="Proteomes" id="UP001054252">
    <property type="component" value="Unassembled WGS sequence"/>
</dbReference>
<evidence type="ECO:0000256" key="1">
    <source>
        <dbReference type="SAM" id="SignalP"/>
    </source>
</evidence>
<feature type="signal peptide" evidence="1">
    <location>
        <begin position="1"/>
        <end position="20"/>
    </location>
</feature>
<protein>
    <recommendedName>
        <fullName evidence="4">Secreted protein</fullName>
    </recommendedName>
</protein>